<dbReference type="AlphaFoldDB" id="R1AYK7"/>
<keyword evidence="4" id="KW-0804">Transcription</keyword>
<evidence type="ECO:0000313" key="6">
    <source>
        <dbReference type="EMBL" id="EOD01782.1"/>
    </source>
</evidence>
<dbReference type="PRINTS" id="PR00036">
    <property type="entry name" value="HTHLACI"/>
</dbReference>
<sequence length="339" mass="37850">MKVTIKDIAKHAGVSMTTVSKIINNKDQDISQATRDKVLKIMKEYNYVPNTIARSLVTKKTKTIGLVIPDIRNPFFPELARGAEDKANEEGYNIIFCNTDDDVSKEEKYISMLAEKMVDGIIFTASSKRTSGFDILSKKSIPIILVDRDIDFVGVKGKIIVDNFQGAYEGVIHLLECGYKKIAFISGPLSSNTSICRLDGYKKALKSYEIDFKEECILEGDYKSEWGYKAVNTLLSKGIEFDGIFCGNDLIAIGAIKALKENNIVVPKEVGVVGFDDIYIANLVEPQLTSVKQPNYEMGYKAVEMLIDIIDNKKDKVEDLVLSTELIKRNSTIENVNLK</sequence>
<dbReference type="PROSITE" id="PS00356">
    <property type="entry name" value="HTH_LACI_1"/>
    <property type="match status" value="1"/>
</dbReference>
<dbReference type="Proteomes" id="UP000013378">
    <property type="component" value="Unassembled WGS sequence"/>
</dbReference>
<evidence type="ECO:0000256" key="4">
    <source>
        <dbReference type="ARBA" id="ARBA00023163"/>
    </source>
</evidence>
<organism evidence="6 7">
    <name type="scientific">Caldisalinibacter kiritimatiensis</name>
    <dbReference type="NCBI Taxonomy" id="1304284"/>
    <lineage>
        <taxon>Bacteria</taxon>
        <taxon>Bacillati</taxon>
        <taxon>Bacillota</taxon>
        <taxon>Tissierellia</taxon>
        <taxon>Tissierellales</taxon>
        <taxon>Thermohalobacteraceae</taxon>
        <taxon>Caldisalinibacter</taxon>
    </lineage>
</organism>
<dbReference type="Pfam" id="PF00356">
    <property type="entry name" value="LacI"/>
    <property type="match status" value="1"/>
</dbReference>
<keyword evidence="1" id="KW-0678">Repressor</keyword>
<dbReference type="OrthoDB" id="369222at2"/>
<dbReference type="SMART" id="SM00354">
    <property type="entry name" value="HTH_LACI"/>
    <property type="match status" value="1"/>
</dbReference>
<dbReference type="PANTHER" id="PTHR30146">
    <property type="entry name" value="LACI-RELATED TRANSCRIPTIONAL REPRESSOR"/>
    <property type="match status" value="1"/>
</dbReference>
<gene>
    <name evidence="6" type="ORF">L21TH_0137</name>
</gene>
<dbReference type="STRING" id="1304284.L21TH_0137"/>
<dbReference type="CDD" id="cd01392">
    <property type="entry name" value="HTH_LacI"/>
    <property type="match status" value="1"/>
</dbReference>
<dbReference type="GO" id="GO:0000976">
    <property type="term" value="F:transcription cis-regulatory region binding"/>
    <property type="evidence" value="ECO:0007669"/>
    <property type="project" value="TreeGrafter"/>
</dbReference>
<dbReference type="RefSeq" id="WP_006306235.1">
    <property type="nucleotide sequence ID" value="NZ_ARZA01000020.1"/>
</dbReference>
<dbReference type="PROSITE" id="PS50932">
    <property type="entry name" value="HTH_LACI_2"/>
    <property type="match status" value="1"/>
</dbReference>
<keyword evidence="3" id="KW-0238">DNA-binding</keyword>
<protein>
    <submittedName>
        <fullName evidence="6">Ribose operon repressor</fullName>
    </submittedName>
</protein>
<dbReference type="eggNOG" id="COG1609">
    <property type="taxonomic scope" value="Bacteria"/>
</dbReference>
<evidence type="ECO:0000256" key="1">
    <source>
        <dbReference type="ARBA" id="ARBA00022491"/>
    </source>
</evidence>
<dbReference type="CDD" id="cd06267">
    <property type="entry name" value="PBP1_LacI_sugar_binding-like"/>
    <property type="match status" value="1"/>
</dbReference>
<dbReference type="GO" id="GO:0003700">
    <property type="term" value="F:DNA-binding transcription factor activity"/>
    <property type="evidence" value="ECO:0007669"/>
    <property type="project" value="TreeGrafter"/>
</dbReference>
<evidence type="ECO:0000256" key="2">
    <source>
        <dbReference type="ARBA" id="ARBA00023015"/>
    </source>
</evidence>
<accession>R1AYK7</accession>
<dbReference type="SUPFAM" id="SSF53822">
    <property type="entry name" value="Periplasmic binding protein-like I"/>
    <property type="match status" value="1"/>
</dbReference>
<dbReference type="InterPro" id="IPR028082">
    <property type="entry name" value="Peripla_BP_I"/>
</dbReference>
<name>R1AYK7_9FIRM</name>
<keyword evidence="7" id="KW-1185">Reference proteome</keyword>
<dbReference type="SUPFAM" id="SSF47413">
    <property type="entry name" value="lambda repressor-like DNA-binding domains"/>
    <property type="match status" value="1"/>
</dbReference>
<dbReference type="InterPro" id="IPR000843">
    <property type="entry name" value="HTH_LacI"/>
</dbReference>
<reference evidence="6 7" key="1">
    <citation type="journal article" date="2015" name="Geomicrobiol. J.">
        <title>Caldisalinibacter kiritimatiensis gen. nov., sp. nov., a moderately thermohalophilic thiosulfate-reducing bacterium from a hypersaline microbial mat.</title>
        <authorList>
            <person name="Ben Hania W."/>
            <person name="Joseph M."/>
            <person name="Fiebig A."/>
            <person name="Bunk B."/>
            <person name="Klenk H.-P."/>
            <person name="Fardeau M.-L."/>
            <person name="Spring S."/>
        </authorList>
    </citation>
    <scope>NUCLEOTIDE SEQUENCE [LARGE SCALE GENOMIC DNA]</scope>
    <source>
        <strain evidence="6 7">L21-TH-D2</strain>
    </source>
</reference>
<keyword evidence="2" id="KW-0805">Transcription regulation</keyword>
<dbReference type="InterPro" id="IPR001761">
    <property type="entry name" value="Peripla_BP/Lac1_sug-bd_dom"/>
</dbReference>
<evidence type="ECO:0000259" key="5">
    <source>
        <dbReference type="PROSITE" id="PS50932"/>
    </source>
</evidence>
<proteinExistence type="predicted"/>
<evidence type="ECO:0000256" key="3">
    <source>
        <dbReference type="ARBA" id="ARBA00023125"/>
    </source>
</evidence>
<evidence type="ECO:0000313" key="7">
    <source>
        <dbReference type="Proteomes" id="UP000013378"/>
    </source>
</evidence>
<dbReference type="Gene3D" id="1.10.260.40">
    <property type="entry name" value="lambda repressor-like DNA-binding domains"/>
    <property type="match status" value="1"/>
</dbReference>
<dbReference type="Gene3D" id="3.40.50.2300">
    <property type="match status" value="2"/>
</dbReference>
<feature type="domain" description="HTH lacI-type" evidence="5">
    <location>
        <begin position="3"/>
        <end position="58"/>
    </location>
</feature>
<dbReference type="InterPro" id="IPR010982">
    <property type="entry name" value="Lambda_DNA-bd_dom_sf"/>
</dbReference>
<dbReference type="EMBL" id="ARZA01000020">
    <property type="protein sequence ID" value="EOD01782.1"/>
    <property type="molecule type" value="Genomic_DNA"/>
</dbReference>
<dbReference type="Pfam" id="PF00532">
    <property type="entry name" value="Peripla_BP_1"/>
    <property type="match status" value="1"/>
</dbReference>
<dbReference type="PATRIC" id="fig|1304284.3.peg.135"/>
<dbReference type="PANTHER" id="PTHR30146:SF148">
    <property type="entry name" value="HTH-TYPE TRANSCRIPTIONAL REPRESSOR PURR-RELATED"/>
    <property type="match status" value="1"/>
</dbReference>
<comment type="caution">
    <text evidence="6">The sequence shown here is derived from an EMBL/GenBank/DDBJ whole genome shotgun (WGS) entry which is preliminary data.</text>
</comment>